<gene>
    <name evidence="2" type="ORF">GCM10009827_051990</name>
</gene>
<accession>A0ABP4LNW8</accession>
<protein>
    <submittedName>
        <fullName evidence="2">Uncharacterized protein</fullName>
    </submittedName>
</protein>
<keyword evidence="1" id="KW-0812">Transmembrane</keyword>
<evidence type="ECO:0000313" key="3">
    <source>
        <dbReference type="Proteomes" id="UP001501470"/>
    </source>
</evidence>
<evidence type="ECO:0000313" key="2">
    <source>
        <dbReference type="EMBL" id="GAA1528364.1"/>
    </source>
</evidence>
<dbReference type="Proteomes" id="UP001501470">
    <property type="component" value="Unassembled WGS sequence"/>
</dbReference>
<keyword evidence="3" id="KW-1185">Reference proteome</keyword>
<reference evidence="3" key="1">
    <citation type="journal article" date="2019" name="Int. J. Syst. Evol. Microbiol.">
        <title>The Global Catalogue of Microorganisms (GCM) 10K type strain sequencing project: providing services to taxonomists for standard genome sequencing and annotation.</title>
        <authorList>
            <consortium name="The Broad Institute Genomics Platform"/>
            <consortium name="The Broad Institute Genome Sequencing Center for Infectious Disease"/>
            <person name="Wu L."/>
            <person name="Ma J."/>
        </authorList>
    </citation>
    <scope>NUCLEOTIDE SEQUENCE [LARGE SCALE GENOMIC DNA]</scope>
    <source>
        <strain evidence="3">JCM 15933</strain>
    </source>
</reference>
<dbReference type="RefSeq" id="WP_344504701.1">
    <property type="nucleotide sequence ID" value="NZ_BAAAQD010000010.1"/>
</dbReference>
<proteinExistence type="predicted"/>
<name>A0ABP4LNW8_9ACTN</name>
<sequence length="281" mass="30072">MSDEQVTDLLERAVAEVPPALLQAPHAGIRRRIRRRRIARSGAVVAAALAVLAGFAAVPTGGAPDVPTGGPAAPTGRAWVPQVPWDVARIDRSGTRITVYAAPLPGKCVERDPADDRVEWADNRVTLHLAGSYAGCGDDSQPASRTFELPQAVGGRGIVDGREPLEPRVLVRAADLPDLAAGGWTELPAVRLHSVLVWRFTRPGGPDLALRAYRLSPGVTLSEPDHTLRLGSRTAAVYDRPGDRSAGWWSDDHQVWYTITVVDPAIGKSGFDAVLRGMTWA</sequence>
<dbReference type="EMBL" id="BAAAQD010000010">
    <property type="protein sequence ID" value="GAA1528364.1"/>
    <property type="molecule type" value="Genomic_DNA"/>
</dbReference>
<keyword evidence="1" id="KW-1133">Transmembrane helix</keyword>
<keyword evidence="1" id="KW-0472">Membrane</keyword>
<feature type="transmembrane region" description="Helical" evidence="1">
    <location>
        <begin position="38"/>
        <end position="58"/>
    </location>
</feature>
<comment type="caution">
    <text evidence="2">The sequence shown here is derived from an EMBL/GenBank/DDBJ whole genome shotgun (WGS) entry which is preliminary data.</text>
</comment>
<evidence type="ECO:0000256" key="1">
    <source>
        <dbReference type="SAM" id="Phobius"/>
    </source>
</evidence>
<organism evidence="2 3">
    <name type="scientific">Dactylosporangium maewongense</name>
    <dbReference type="NCBI Taxonomy" id="634393"/>
    <lineage>
        <taxon>Bacteria</taxon>
        <taxon>Bacillati</taxon>
        <taxon>Actinomycetota</taxon>
        <taxon>Actinomycetes</taxon>
        <taxon>Micromonosporales</taxon>
        <taxon>Micromonosporaceae</taxon>
        <taxon>Dactylosporangium</taxon>
    </lineage>
</organism>